<keyword evidence="1" id="KW-0805">Transcription regulation</keyword>
<comment type="caution">
    <text evidence="6">The sequence shown here is derived from an EMBL/GenBank/DDBJ whole genome shotgun (WGS) entry which is preliminary data.</text>
</comment>
<evidence type="ECO:0000313" key="7">
    <source>
        <dbReference type="Proteomes" id="UP001501303"/>
    </source>
</evidence>
<dbReference type="SUPFAM" id="SSF55781">
    <property type="entry name" value="GAF domain-like"/>
    <property type="match status" value="1"/>
</dbReference>
<dbReference type="InterPro" id="IPR029016">
    <property type="entry name" value="GAF-like_dom_sf"/>
</dbReference>
<dbReference type="InterPro" id="IPR050707">
    <property type="entry name" value="HTH_MetabolicPath_Reg"/>
</dbReference>
<protein>
    <submittedName>
        <fullName evidence="6">IclR family transcriptional regulator C-terminal domain-containing protein</fullName>
    </submittedName>
</protein>
<feature type="domain" description="HTH iclR-type" evidence="4">
    <location>
        <begin position="1"/>
        <end position="61"/>
    </location>
</feature>
<evidence type="ECO:0000259" key="5">
    <source>
        <dbReference type="PROSITE" id="PS51078"/>
    </source>
</evidence>
<dbReference type="Pfam" id="PF01614">
    <property type="entry name" value="IclR_C"/>
    <property type="match status" value="1"/>
</dbReference>
<dbReference type="EMBL" id="BAAAMJ010000016">
    <property type="protein sequence ID" value="GAA1909935.1"/>
    <property type="molecule type" value="Genomic_DNA"/>
</dbReference>
<dbReference type="Pfam" id="PF09339">
    <property type="entry name" value="HTH_IclR"/>
    <property type="match status" value="1"/>
</dbReference>
<dbReference type="Gene3D" id="3.30.450.40">
    <property type="match status" value="1"/>
</dbReference>
<dbReference type="PANTHER" id="PTHR30136:SF34">
    <property type="entry name" value="TRANSCRIPTIONAL REGULATOR"/>
    <property type="match status" value="1"/>
</dbReference>
<organism evidence="6 7">
    <name type="scientific">Streptomyces sodiiphilus</name>
    <dbReference type="NCBI Taxonomy" id="226217"/>
    <lineage>
        <taxon>Bacteria</taxon>
        <taxon>Bacillati</taxon>
        <taxon>Actinomycetota</taxon>
        <taxon>Actinomycetes</taxon>
        <taxon>Kitasatosporales</taxon>
        <taxon>Streptomycetaceae</taxon>
        <taxon>Streptomyces</taxon>
    </lineage>
</organism>
<dbReference type="SUPFAM" id="SSF46785">
    <property type="entry name" value="Winged helix' DNA-binding domain"/>
    <property type="match status" value="1"/>
</dbReference>
<reference evidence="6 7" key="1">
    <citation type="journal article" date="2019" name="Int. J. Syst. Evol. Microbiol.">
        <title>The Global Catalogue of Microorganisms (GCM) 10K type strain sequencing project: providing services to taxonomists for standard genome sequencing and annotation.</title>
        <authorList>
            <consortium name="The Broad Institute Genomics Platform"/>
            <consortium name="The Broad Institute Genome Sequencing Center for Infectious Disease"/>
            <person name="Wu L."/>
            <person name="Ma J."/>
        </authorList>
    </citation>
    <scope>NUCLEOTIDE SEQUENCE [LARGE SCALE GENOMIC DNA]</scope>
    <source>
        <strain evidence="6 7">JCM 13581</strain>
    </source>
</reference>
<dbReference type="InterPro" id="IPR014757">
    <property type="entry name" value="Tscrpt_reg_IclR_C"/>
</dbReference>
<keyword evidence="3" id="KW-0804">Transcription</keyword>
<dbReference type="InterPro" id="IPR036390">
    <property type="entry name" value="WH_DNA-bd_sf"/>
</dbReference>
<keyword evidence="2" id="KW-0238">DNA-binding</keyword>
<dbReference type="InterPro" id="IPR012794">
    <property type="entry name" value="PcaR_PcaU"/>
</dbReference>
<evidence type="ECO:0000256" key="2">
    <source>
        <dbReference type="ARBA" id="ARBA00023125"/>
    </source>
</evidence>
<dbReference type="SMART" id="SM00346">
    <property type="entry name" value="HTH_ICLR"/>
    <property type="match status" value="1"/>
</dbReference>
<dbReference type="NCBIfam" id="TIGR02431">
    <property type="entry name" value="pcaR_pcaU"/>
    <property type="match status" value="1"/>
</dbReference>
<evidence type="ECO:0000313" key="6">
    <source>
        <dbReference type="EMBL" id="GAA1909935.1"/>
    </source>
</evidence>
<evidence type="ECO:0000256" key="3">
    <source>
        <dbReference type="ARBA" id="ARBA00023163"/>
    </source>
</evidence>
<dbReference type="InterPro" id="IPR005471">
    <property type="entry name" value="Tscrpt_reg_IclR_N"/>
</dbReference>
<accession>A0ABN2P3P7</accession>
<dbReference type="InterPro" id="IPR036388">
    <property type="entry name" value="WH-like_DNA-bd_sf"/>
</dbReference>
<dbReference type="PANTHER" id="PTHR30136">
    <property type="entry name" value="HELIX-TURN-HELIX TRANSCRIPTIONAL REGULATOR, ICLR FAMILY"/>
    <property type="match status" value="1"/>
</dbReference>
<dbReference type="Proteomes" id="UP001501303">
    <property type="component" value="Unassembled WGS sequence"/>
</dbReference>
<dbReference type="Gene3D" id="1.10.10.10">
    <property type="entry name" value="Winged helix-like DNA-binding domain superfamily/Winged helix DNA-binding domain"/>
    <property type="match status" value="1"/>
</dbReference>
<dbReference type="PROSITE" id="PS51078">
    <property type="entry name" value="ICLR_ED"/>
    <property type="match status" value="1"/>
</dbReference>
<evidence type="ECO:0000256" key="1">
    <source>
        <dbReference type="ARBA" id="ARBA00023015"/>
    </source>
</evidence>
<sequence length="266" mass="28352">MQSLARGLSVIRAFDADHPELTLSEVAEATGLTRAAARRFLLTLADLGYVHSNGRLFALTPRVLELGYAYLSSLSLPELVQPHLKRLVAEVQESASLAVLDGTDVVYVARVATSRIMRVSITIGTRFPAYATSMGRVLLAWLPPGALEDHLTRAELTRYTPRTVTSVPQLRGALEKVRAQGWAMVDQELEEGLRSLAAPVRDGSGNVVAAVNVSTHASRTSVESNRHTLLPPLLATAARIEADLSAGRIPLSGAQSSVTAGASGRA</sequence>
<proteinExistence type="predicted"/>
<feature type="domain" description="IclR-ED" evidence="5">
    <location>
        <begin position="62"/>
        <end position="246"/>
    </location>
</feature>
<gene>
    <name evidence="6" type="ORF">GCM10009716_19760</name>
</gene>
<evidence type="ECO:0000259" key="4">
    <source>
        <dbReference type="PROSITE" id="PS51077"/>
    </source>
</evidence>
<keyword evidence="7" id="KW-1185">Reference proteome</keyword>
<name>A0ABN2P3P7_9ACTN</name>
<dbReference type="PROSITE" id="PS51077">
    <property type="entry name" value="HTH_ICLR"/>
    <property type="match status" value="1"/>
</dbReference>